<gene>
    <name evidence="4" type="ORF">WMO75_07565</name>
</gene>
<proteinExistence type="predicted"/>
<keyword evidence="2" id="KW-1133">Transmembrane helix</keyword>
<name>A0ABV1AJ50_9FIRM</name>
<keyword evidence="2" id="KW-0472">Membrane</keyword>
<keyword evidence="5" id="KW-1185">Reference proteome</keyword>
<dbReference type="Proteomes" id="UP001446032">
    <property type="component" value="Unassembled WGS sequence"/>
</dbReference>
<dbReference type="InterPro" id="IPR013783">
    <property type="entry name" value="Ig-like_fold"/>
</dbReference>
<keyword evidence="3" id="KW-0732">Signal</keyword>
<feature type="compositionally biased region" description="Low complexity" evidence="1">
    <location>
        <begin position="412"/>
        <end position="424"/>
    </location>
</feature>
<feature type="region of interest" description="Disordered" evidence="1">
    <location>
        <begin position="133"/>
        <end position="286"/>
    </location>
</feature>
<feature type="compositionally biased region" description="Acidic residues" evidence="1">
    <location>
        <begin position="260"/>
        <end position="272"/>
    </location>
</feature>
<evidence type="ECO:0000256" key="2">
    <source>
        <dbReference type="SAM" id="Phobius"/>
    </source>
</evidence>
<organism evidence="4 5">
    <name type="scientific">Blautia intestinihominis</name>
    <dbReference type="NCBI Taxonomy" id="3133152"/>
    <lineage>
        <taxon>Bacteria</taxon>
        <taxon>Bacillati</taxon>
        <taxon>Bacillota</taxon>
        <taxon>Clostridia</taxon>
        <taxon>Lachnospirales</taxon>
        <taxon>Lachnospiraceae</taxon>
        <taxon>Blautia</taxon>
    </lineage>
</organism>
<evidence type="ECO:0000256" key="3">
    <source>
        <dbReference type="SAM" id="SignalP"/>
    </source>
</evidence>
<feature type="compositionally biased region" description="Pro residues" evidence="1">
    <location>
        <begin position="393"/>
        <end position="411"/>
    </location>
</feature>
<feature type="region of interest" description="Disordered" evidence="1">
    <location>
        <begin position="374"/>
        <end position="427"/>
    </location>
</feature>
<comment type="caution">
    <text evidence="4">The sequence shown here is derived from an EMBL/GenBank/DDBJ whole genome shotgun (WGS) entry which is preliminary data.</text>
</comment>
<dbReference type="RefSeq" id="WP_022214708.1">
    <property type="nucleotide sequence ID" value="NZ_JBBMEI010000019.1"/>
</dbReference>
<dbReference type="EMBL" id="JBBMEI010000019">
    <property type="protein sequence ID" value="MEQ2358190.1"/>
    <property type="molecule type" value="Genomic_DNA"/>
</dbReference>
<dbReference type="Gene3D" id="2.60.40.10">
    <property type="entry name" value="Immunoglobulins"/>
    <property type="match status" value="3"/>
</dbReference>
<feature type="signal peptide" evidence="3">
    <location>
        <begin position="1"/>
        <end position="26"/>
    </location>
</feature>
<protein>
    <submittedName>
        <fullName evidence="4">Uncharacterized protein</fullName>
    </submittedName>
</protein>
<keyword evidence="2" id="KW-0812">Transmembrane</keyword>
<evidence type="ECO:0000313" key="5">
    <source>
        <dbReference type="Proteomes" id="UP001446032"/>
    </source>
</evidence>
<reference evidence="4 5" key="1">
    <citation type="submission" date="2024-03" db="EMBL/GenBank/DDBJ databases">
        <title>Human intestinal bacterial collection.</title>
        <authorList>
            <person name="Pauvert C."/>
            <person name="Hitch T.C.A."/>
            <person name="Clavel T."/>
        </authorList>
    </citation>
    <scope>NUCLEOTIDE SEQUENCE [LARGE SCALE GENOMIC DNA]</scope>
    <source>
        <strain evidence="4 5">CLA-AA-H95</strain>
    </source>
</reference>
<feature type="compositionally biased region" description="Acidic residues" evidence="1">
    <location>
        <begin position="197"/>
        <end position="221"/>
    </location>
</feature>
<evidence type="ECO:0000256" key="1">
    <source>
        <dbReference type="SAM" id="MobiDB-lite"/>
    </source>
</evidence>
<evidence type="ECO:0000313" key="4">
    <source>
        <dbReference type="EMBL" id="MEQ2358190.1"/>
    </source>
</evidence>
<sequence>MNRRRFLAIIMSVFMILSLLPVTVFAETTAAVLDGQLKIQGTAVAGTTLKADMQGIKNEGITEDSVSYQWFRKTSDDEKKEQQGEKPELKSLSKEKTYTITKDDIDSKIVLTITGLEDKGFSGSLTAVTATVTETADPKAAETEQNTEASTEEQNQDTSTAEDASSEETQEIPEAANDNEAGSESVDGIPAATNDAESSEQENENSEEELEQNEYQEELQPADETGSTEKNEQDSEEAGSTSVEGIPEAKEDGTYNNTEDNTETESPSDTDEASYQAEAEVGDGSSDVLAFGTVVSGQEDEQAQYVTIKNTGTETLNFIDISPEHFAVQDITEPLEAGQSVQVWIAPRVGTEPGSYEDTITYKTEEGATASFKAQMTVESEDTPEPTEVPQDTPTPEPTETPQDTPTPEPTETPQDTPTSEPTQVPAVSKVNADTGAADFGSVVEGYTEAPQAQTITLTNEGNADAVLSDIYSDQGEIKYFDAALSAQEISANGGTATFTVRPKNGLSAGTYTEAFTINDTTSGQGIVITATVTVNTASHSLGISTDTLDFASAKKGYSGVSAQQITVTNNGNVAETLVQPSAKYFTITAATGLTIQPGESAVFTVAPKDGLDVNSYQENITIASAATETVCKASFQVLKGTVSLTKIQNPSEISGIANGTAKDAQKLKLPSTVVIETTGGKAKAKVAWDVKNCSYNAADTAAQSFTVKGAVTLPDGVDNNNNIDLLAYVKVNVEAYTPKTVSADDNKITGIEVNGVYTTQSKISFTAVGAGMDNNSPKKGDIRYVPLNWTVINTNAWDKAPYTACFGLSKSGDYTLKVVFQQQQYNGKNWKNTDSQDTKQVAFSISEAKVTAPGTNLTPSANQKKSVKTNDPTDIIPFVVILIIAAGAVYGVIYYKKKKK</sequence>
<feature type="transmembrane region" description="Helical" evidence="2">
    <location>
        <begin position="876"/>
        <end position="896"/>
    </location>
</feature>
<accession>A0ABV1AJ50</accession>
<feature type="chain" id="PRO_5045728174" evidence="3">
    <location>
        <begin position="27"/>
        <end position="901"/>
    </location>
</feature>